<name>A0A2P5CI64_PARAD</name>
<organism evidence="2 3">
    <name type="scientific">Parasponia andersonii</name>
    <name type="common">Sponia andersonii</name>
    <dbReference type="NCBI Taxonomy" id="3476"/>
    <lineage>
        <taxon>Eukaryota</taxon>
        <taxon>Viridiplantae</taxon>
        <taxon>Streptophyta</taxon>
        <taxon>Embryophyta</taxon>
        <taxon>Tracheophyta</taxon>
        <taxon>Spermatophyta</taxon>
        <taxon>Magnoliopsida</taxon>
        <taxon>eudicotyledons</taxon>
        <taxon>Gunneridae</taxon>
        <taxon>Pentapetalae</taxon>
        <taxon>rosids</taxon>
        <taxon>fabids</taxon>
        <taxon>Rosales</taxon>
        <taxon>Cannabaceae</taxon>
        <taxon>Parasponia</taxon>
    </lineage>
</organism>
<accession>A0A2P5CI64</accession>
<dbReference type="EMBL" id="JXTB01000127">
    <property type="protein sequence ID" value="PON60740.1"/>
    <property type="molecule type" value="Genomic_DNA"/>
</dbReference>
<proteinExistence type="predicted"/>
<dbReference type="PANTHER" id="PTHR45744">
    <property type="entry name" value="TYROSINE AMINOTRANSFERASE"/>
    <property type="match status" value="1"/>
</dbReference>
<dbReference type="AlphaFoldDB" id="A0A2P5CI64"/>
<dbReference type="GO" id="GO:0006572">
    <property type="term" value="P:L-tyrosine catabolic process"/>
    <property type="evidence" value="ECO:0007669"/>
    <property type="project" value="TreeGrafter"/>
</dbReference>
<sequence length="75" mass="8477">NKDHNIHPGSSLRQHSPSKASYPQYEARSAFDHLEFRHVNLLHEKAWAVDLDSVEALADENTVAMVIIIPGNLKF</sequence>
<feature type="compositionally biased region" description="Polar residues" evidence="1">
    <location>
        <begin position="11"/>
        <end position="21"/>
    </location>
</feature>
<feature type="region of interest" description="Disordered" evidence="1">
    <location>
        <begin position="1"/>
        <end position="23"/>
    </location>
</feature>
<dbReference type="Proteomes" id="UP000237105">
    <property type="component" value="Unassembled WGS sequence"/>
</dbReference>
<dbReference type="STRING" id="3476.A0A2P5CI64"/>
<dbReference type="GO" id="GO:0004838">
    <property type="term" value="F:L-tyrosine-2-oxoglutarate transaminase activity"/>
    <property type="evidence" value="ECO:0007669"/>
    <property type="project" value="TreeGrafter"/>
</dbReference>
<evidence type="ECO:0000313" key="2">
    <source>
        <dbReference type="EMBL" id="PON60740.1"/>
    </source>
</evidence>
<evidence type="ECO:0000313" key="3">
    <source>
        <dbReference type="Proteomes" id="UP000237105"/>
    </source>
</evidence>
<feature type="non-terminal residue" evidence="2">
    <location>
        <position position="1"/>
    </location>
</feature>
<reference evidence="3" key="1">
    <citation type="submission" date="2016-06" db="EMBL/GenBank/DDBJ databases">
        <title>Parallel loss of symbiosis genes in relatives of nitrogen-fixing non-legume Parasponia.</title>
        <authorList>
            <person name="Van Velzen R."/>
            <person name="Holmer R."/>
            <person name="Bu F."/>
            <person name="Rutten L."/>
            <person name="Van Zeijl A."/>
            <person name="Liu W."/>
            <person name="Santuari L."/>
            <person name="Cao Q."/>
            <person name="Sharma T."/>
            <person name="Shen D."/>
            <person name="Roswanjaya Y."/>
            <person name="Wardhani T."/>
            <person name="Kalhor M.S."/>
            <person name="Jansen J."/>
            <person name="Van den Hoogen J."/>
            <person name="Gungor B."/>
            <person name="Hartog M."/>
            <person name="Hontelez J."/>
            <person name="Verver J."/>
            <person name="Yang W.-C."/>
            <person name="Schijlen E."/>
            <person name="Repin R."/>
            <person name="Schilthuizen M."/>
            <person name="Schranz E."/>
            <person name="Heidstra R."/>
            <person name="Miyata K."/>
            <person name="Fedorova E."/>
            <person name="Kohlen W."/>
            <person name="Bisseling T."/>
            <person name="Smit S."/>
            <person name="Geurts R."/>
        </authorList>
    </citation>
    <scope>NUCLEOTIDE SEQUENCE [LARGE SCALE GENOMIC DNA]</scope>
    <source>
        <strain evidence="3">cv. WU1-14</strain>
    </source>
</reference>
<dbReference type="PANTHER" id="PTHR45744:SF11">
    <property type="entry name" value="TYROSINE AMINOTRANSFERASE"/>
    <property type="match status" value="1"/>
</dbReference>
<dbReference type="InterPro" id="IPR015424">
    <property type="entry name" value="PyrdxlP-dep_Trfase"/>
</dbReference>
<protein>
    <submittedName>
        <fullName evidence="2">Glycine dehydrogenase (Decarboxylating)</fullName>
    </submittedName>
</protein>
<dbReference type="OrthoDB" id="7042322at2759"/>
<keyword evidence="3" id="KW-1185">Reference proteome</keyword>
<comment type="caution">
    <text evidence="2">The sequence shown here is derived from an EMBL/GenBank/DDBJ whole genome shotgun (WGS) entry which is preliminary data.</text>
</comment>
<dbReference type="SUPFAM" id="SSF53383">
    <property type="entry name" value="PLP-dependent transferases"/>
    <property type="match status" value="1"/>
</dbReference>
<evidence type="ECO:0000256" key="1">
    <source>
        <dbReference type="SAM" id="MobiDB-lite"/>
    </source>
</evidence>
<dbReference type="Gene3D" id="3.40.640.10">
    <property type="entry name" value="Type I PLP-dependent aspartate aminotransferase-like (Major domain)"/>
    <property type="match status" value="1"/>
</dbReference>
<dbReference type="InterPro" id="IPR015421">
    <property type="entry name" value="PyrdxlP-dep_Trfase_major"/>
</dbReference>
<gene>
    <name evidence="2" type="ORF">PanWU01x14_150370</name>
</gene>